<sequence length="46" mass="5254">MTEDGDPKNQIVPNVTNDISILNNTMVRIVIPTNTKLSKDYYIDMQ</sequence>
<name>A0A6C0DAR5_9ZZZZ</name>
<reference evidence="1" key="1">
    <citation type="journal article" date="2020" name="Nature">
        <title>Giant virus diversity and host interactions through global metagenomics.</title>
        <authorList>
            <person name="Schulz F."/>
            <person name="Roux S."/>
            <person name="Paez-Espino D."/>
            <person name="Jungbluth S."/>
            <person name="Walsh D.A."/>
            <person name="Denef V.J."/>
            <person name="McMahon K.D."/>
            <person name="Konstantinidis K.T."/>
            <person name="Eloe-Fadrosh E.A."/>
            <person name="Kyrpides N.C."/>
            <person name="Woyke T."/>
        </authorList>
    </citation>
    <scope>NUCLEOTIDE SEQUENCE</scope>
    <source>
        <strain evidence="1">GVMAG-M-3300023174-131</strain>
    </source>
</reference>
<protein>
    <submittedName>
        <fullName evidence="1">Uncharacterized protein</fullName>
    </submittedName>
</protein>
<accession>A0A6C0DAR5</accession>
<evidence type="ECO:0000313" key="1">
    <source>
        <dbReference type="EMBL" id="QHT13492.1"/>
    </source>
</evidence>
<proteinExistence type="predicted"/>
<dbReference type="AlphaFoldDB" id="A0A6C0DAR5"/>
<dbReference type="EMBL" id="MN739570">
    <property type="protein sequence ID" value="QHT13492.1"/>
    <property type="molecule type" value="Genomic_DNA"/>
</dbReference>
<organism evidence="1">
    <name type="scientific">viral metagenome</name>
    <dbReference type="NCBI Taxonomy" id="1070528"/>
    <lineage>
        <taxon>unclassified sequences</taxon>
        <taxon>metagenomes</taxon>
        <taxon>organismal metagenomes</taxon>
    </lineage>
</organism>